<evidence type="ECO:0000256" key="7">
    <source>
        <dbReference type="ARBA" id="ARBA00022692"/>
    </source>
</evidence>
<evidence type="ECO:0000256" key="8">
    <source>
        <dbReference type="ARBA" id="ARBA00022794"/>
    </source>
</evidence>
<dbReference type="EMBL" id="CAAE01014581">
    <property type="protein sequence ID" value="CAF99919.1"/>
    <property type="molecule type" value="Genomic_DNA"/>
</dbReference>
<keyword evidence="6" id="KW-0926">Vacuole</keyword>
<feature type="transmembrane region" description="Helical" evidence="14">
    <location>
        <begin position="150"/>
        <end position="168"/>
    </location>
</feature>
<comment type="similarity">
    <text evidence="4">Belongs to the TMEM138 family.</text>
</comment>
<evidence type="ECO:0000256" key="3">
    <source>
        <dbReference type="ARBA" id="ARBA00004138"/>
    </source>
</evidence>
<evidence type="ECO:0000256" key="12">
    <source>
        <dbReference type="ARBA" id="ARBA00023180"/>
    </source>
</evidence>
<evidence type="ECO:0000256" key="10">
    <source>
        <dbReference type="ARBA" id="ARBA00023069"/>
    </source>
</evidence>
<dbReference type="AlphaFoldDB" id="Q4SHG3"/>
<keyword evidence="9 14" id="KW-1133">Transmembrane helix</keyword>
<dbReference type="Pfam" id="PF14935">
    <property type="entry name" value="TMEM138"/>
    <property type="match status" value="1"/>
</dbReference>
<keyword evidence="7 14" id="KW-0812">Transmembrane</keyword>
<dbReference type="GO" id="GO:0005929">
    <property type="term" value="C:cilium"/>
    <property type="evidence" value="ECO:0007669"/>
    <property type="project" value="UniProtKB-SubCell"/>
</dbReference>
<dbReference type="GO" id="GO:0005774">
    <property type="term" value="C:vacuolar membrane"/>
    <property type="evidence" value="ECO:0007669"/>
    <property type="project" value="UniProtKB-SubCell"/>
</dbReference>
<dbReference type="KEGG" id="tng:GSTEN00018168G001"/>
<gene>
    <name evidence="15" type="ORF">GSTENG00018168001</name>
</gene>
<dbReference type="HOGENOM" id="CLU_104681_0_0_1"/>
<evidence type="ECO:0000256" key="1">
    <source>
        <dbReference type="ARBA" id="ARBA00003709"/>
    </source>
</evidence>
<sequence length="231" mass="26867">MTTNNPVILNKDRIYILRKLDFLPLLPKLRGLTEETWSSRKHAGVFEDGAALDPSWNRSPPGPPAFGPETLQTRNYSVVLLIQLSLLMFDLWVNAFSELLRTEPAIQLVLFIIQDTAILLNLIIILLMLSSTLVFQVGLVAMLLERFRALLMLSALYLTFSVILHSWLVNLRLFDPTRFIWTDSLQVMFVLHRTASVLYYYWYKRTSECLGDPRLYEDSLWLREAYAQVRR</sequence>
<keyword evidence="12" id="KW-0325">Glycoprotein</keyword>
<reference evidence="16" key="3">
    <citation type="submission" date="2025-05" db="UniProtKB">
        <authorList>
            <consortium name="Ensembl"/>
        </authorList>
    </citation>
    <scope>IDENTIFICATION</scope>
</reference>
<feature type="transmembrane region" description="Helical" evidence="14">
    <location>
        <begin position="117"/>
        <end position="143"/>
    </location>
</feature>
<dbReference type="GO" id="GO:0060271">
    <property type="term" value="P:cilium assembly"/>
    <property type="evidence" value="ECO:0007669"/>
    <property type="project" value="Ensembl"/>
</dbReference>
<dbReference type="PANTHER" id="PTHR13306:SF6">
    <property type="entry name" value="TRANSMEMBRANE PROTEIN 138"/>
    <property type="match status" value="1"/>
</dbReference>
<evidence type="ECO:0000313" key="15">
    <source>
        <dbReference type="EMBL" id="CAF99919.1"/>
    </source>
</evidence>
<evidence type="ECO:0000256" key="9">
    <source>
        <dbReference type="ARBA" id="ARBA00022989"/>
    </source>
</evidence>
<evidence type="ECO:0000256" key="4">
    <source>
        <dbReference type="ARBA" id="ARBA00010572"/>
    </source>
</evidence>
<evidence type="ECO:0000256" key="2">
    <source>
        <dbReference type="ARBA" id="ARBA00004128"/>
    </source>
</evidence>
<reference evidence="15 17" key="1">
    <citation type="journal article" date="2004" name="Nature">
        <title>Genome duplication in the teleost fish Tetraodon nigroviridis reveals the early vertebrate proto-karyotype.</title>
        <authorList>
            <person name="Jaillon O."/>
            <person name="Aury J.-M."/>
            <person name="Brunet F."/>
            <person name="Petit J.-L."/>
            <person name="Stange-Thomann N."/>
            <person name="Mauceli E."/>
            <person name="Bouneau L."/>
            <person name="Fischer C."/>
            <person name="Ozouf-Costaz C."/>
            <person name="Bernot A."/>
            <person name="Nicaud S."/>
            <person name="Jaffe D."/>
            <person name="Fisher S."/>
            <person name="Lutfalla G."/>
            <person name="Dossat C."/>
            <person name="Segurens B."/>
            <person name="Dasilva C."/>
            <person name="Salanoubat M."/>
            <person name="Levy M."/>
            <person name="Boudet N."/>
            <person name="Castellano S."/>
            <person name="Anthouard V."/>
            <person name="Jubin C."/>
            <person name="Castelli V."/>
            <person name="Katinka M."/>
            <person name="Vacherie B."/>
            <person name="Biemont C."/>
            <person name="Skalli Z."/>
            <person name="Cattolico L."/>
            <person name="Poulain J."/>
            <person name="De Berardinis V."/>
            <person name="Cruaud C."/>
            <person name="Duprat S."/>
            <person name="Brottier P."/>
            <person name="Coutanceau J.-P."/>
            <person name="Gouzy J."/>
            <person name="Parra G."/>
            <person name="Lardier G."/>
            <person name="Chapple C."/>
            <person name="McKernan K.J."/>
            <person name="McEwan P."/>
            <person name="Bosak S."/>
            <person name="Kellis M."/>
            <person name="Volff J.-N."/>
            <person name="Guigo R."/>
            <person name="Zody M.C."/>
            <person name="Mesirov J."/>
            <person name="Lindblad-Toh K."/>
            <person name="Birren B."/>
            <person name="Nusbaum C."/>
            <person name="Kahn D."/>
            <person name="Robinson-Rechavi M."/>
            <person name="Laudet V."/>
            <person name="Schachter V."/>
            <person name="Quetier F."/>
            <person name="Saurin W."/>
            <person name="Scarpelli C."/>
            <person name="Wincker P."/>
            <person name="Lander E.S."/>
            <person name="Weissenbach J."/>
            <person name="Roest Crollius H."/>
        </authorList>
    </citation>
    <scope>NUCLEOTIDE SEQUENCE [LARGE SCALE GENOMIC DNA]</scope>
</reference>
<name>Q4SHG3_TETNG</name>
<dbReference type="GeneTree" id="ENSGT00390000018587"/>
<evidence type="ECO:0000256" key="5">
    <source>
        <dbReference type="ARBA" id="ARBA00014515"/>
    </source>
</evidence>
<dbReference type="Ensembl" id="ENSTNIT00000012650.1">
    <property type="protein sequence ID" value="ENSTNIP00000012459.1"/>
    <property type="gene ID" value="ENSTNIG00000009585.1"/>
</dbReference>
<evidence type="ECO:0000313" key="16">
    <source>
        <dbReference type="Ensembl" id="ENSTNIP00000012459.1"/>
    </source>
</evidence>
<dbReference type="OMA" id="WLRELFI"/>
<dbReference type="InterPro" id="IPR024133">
    <property type="entry name" value="TM_138"/>
</dbReference>
<protein>
    <recommendedName>
        <fullName evidence="5">Transmembrane protein 138</fullName>
    </recommendedName>
</protein>
<comment type="subcellular location">
    <subcellularLocation>
        <location evidence="3">Cell projection</location>
        <location evidence="3">Cilium</location>
    </subcellularLocation>
    <subcellularLocation>
        <location evidence="2">Vacuole membrane</location>
        <topology evidence="2">Multi-pass membrane protein</topology>
    </subcellularLocation>
</comment>
<keyword evidence="17" id="KW-1185">Reference proteome</keyword>
<keyword evidence="11 14" id="KW-0472">Membrane</keyword>
<keyword evidence="8" id="KW-0970">Cilium biogenesis/degradation</keyword>
<accession>Q4SHG3</accession>
<dbReference type="PANTHER" id="PTHR13306">
    <property type="entry name" value="TRANSMEMBRANE PROTEIN 138"/>
    <property type="match status" value="1"/>
</dbReference>
<evidence type="ECO:0000256" key="14">
    <source>
        <dbReference type="SAM" id="Phobius"/>
    </source>
</evidence>
<reference evidence="15" key="2">
    <citation type="submission" date="2004-02" db="EMBL/GenBank/DDBJ databases">
        <authorList>
            <consortium name="Genoscope"/>
            <consortium name="Whitehead Institute Centre for Genome Research"/>
        </authorList>
    </citation>
    <scope>NUCLEOTIDE SEQUENCE</scope>
</reference>
<dbReference type="Proteomes" id="UP000007303">
    <property type="component" value="Unassembled WGS sequence"/>
</dbReference>
<evidence type="ECO:0000256" key="6">
    <source>
        <dbReference type="ARBA" id="ARBA00022554"/>
    </source>
</evidence>
<evidence type="ECO:0000256" key="13">
    <source>
        <dbReference type="ARBA" id="ARBA00023273"/>
    </source>
</evidence>
<organism evidence="15">
    <name type="scientific">Tetraodon nigroviridis</name>
    <name type="common">Spotted green pufferfish</name>
    <name type="synonym">Chelonodon nigroviridis</name>
    <dbReference type="NCBI Taxonomy" id="99883"/>
    <lineage>
        <taxon>Eukaryota</taxon>
        <taxon>Metazoa</taxon>
        <taxon>Chordata</taxon>
        <taxon>Craniata</taxon>
        <taxon>Vertebrata</taxon>
        <taxon>Euteleostomi</taxon>
        <taxon>Actinopterygii</taxon>
        <taxon>Neopterygii</taxon>
        <taxon>Teleostei</taxon>
        <taxon>Neoteleostei</taxon>
        <taxon>Acanthomorphata</taxon>
        <taxon>Eupercaria</taxon>
        <taxon>Tetraodontiformes</taxon>
        <taxon>Tetradontoidea</taxon>
        <taxon>Tetraodontidae</taxon>
        <taxon>Tetraodon</taxon>
    </lineage>
</organism>
<evidence type="ECO:0000256" key="11">
    <source>
        <dbReference type="ARBA" id="ARBA00023136"/>
    </source>
</evidence>
<comment type="function">
    <text evidence="1">Required for ciliogenesis.</text>
</comment>
<keyword evidence="13" id="KW-0966">Cell projection</keyword>
<proteinExistence type="inferred from homology"/>
<dbReference type="OrthoDB" id="189688at2759"/>
<evidence type="ECO:0000313" key="17">
    <source>
        <dbReference type="Proteomes" id="UP000007303"/>
    </source>
</evidence>
<keyword evidence="10" id="KW-0969">Cilium</keyword>